<evidence type="ECO:0000256" key="1">
    <source>
        <dbReference type="SAM" id="Phobius"/>
    </source>
</evidence>
<dbReference type="KEGG" id="poz:I0K15_02995"/>
<gene>
    <name evidence="2" type="ORF">I0K15_02995</name>
</gene>
<sequence length="105" mass="11189">MLRRIALQYRRIVLCVILYMAGIGTATVLGLAETGHPLPMIVLVAGLMSLAFGSVLALVVIVMLPGLRFAAEGIILIIGYFFVQDMRERRSLPTGGSTAAVPTSS</sequence>
<evidence type="ECO:0000313" key="3">
    <source>
        <dbReference type="Proteomes" id="UP000594800"/>
    </source>
</evidence>
<keyword evidence="1" id="KW-1133">Transmembrane helix</keyword>
<feature type="transmembrane region" description="Helical" evidence="1">
    <location>
        <begin position="12"/>
        <end position="32"/>
    </location>
</feature>
<dbReference type="RefSeq" id="WP_196103963.1">
    <property type="nucleotide sequence ID" value="NZ_CP064942.1"/>
</dbReference>
<reference evidence="2 3" key="1">
    <citation type="submission" date="2020-11" db="EMBL/GenBank/DDBJ databases">
        <title>Description of Pontivivens ytuae sp. nov. isolated from deep sea sediment of Mariana Trench.</title>
        <authorList>
            <person name="Wang Z."/>
            <person name="Sun Q.-L."/>
            <person name="Xu X.-D."/>
            <person name="Tang Y.-Z."/>
            <person name="Zhang J."/>
        </authorList>
    </citation>
    <scope>NUCLEOTIDE SEQUENCE [LARGE SCALE GENOMIC DNA]</scope>
    <source>
        <strain evidence="2 3">MT2928</strain>
    </source>
</reference>
<protein>
    <submittedName>
        <fullName evidence="2">Uncharacterized protein</fullName>
    </submittedName>
</protein>
<keyword evidence="1" id="KW-0472">Membrane</keyword>
<proteinExistence type="predicted"/>
<dbReference type="AlphaFoldDB" id="A0A7S9LTK5"/>
<evidence type="ECO:0000313" key="2">
    <source>
        <dbReference type="EMBL" id="QPH54760.1"/>
    </source>
</evidence>
<dbReference type="Proteomes" id="UP000594800">
    <property type="component" value="Chromosome"/>
</dbReference>
<accession>A0A7S9LTK5</accession>
<organism evidence="2 3">
    <name type="scientific">Pontivivens ytuae</name>
    <dbReference type="NCBI Taxonomy" id="2789856"/>
    <lineage>
        <taxon>Bacteria</taxon>
        <taxon>Pseudomonadati</taxon>
        <taxon>Pseudomonadota</taxon>
        <taxon>Alphaproteobacteria</taxon>
        <taxon>Rhodobacterales</taxon>
        <taxon>Paracoccaceae</taxon>
        <taxon>Pontivivens</taxon>
    </lineage>
</organism>
<keyword evidence="1" id="KW-0812">Transmembrane</keyword>
<feature type="transmembrane region" description="Helical" evidence="1">
    <location>
        <begin position="66"/>
        <end position="83"/>
    </location>
</feature>
<dbReference type="EMBL" id="CP064942">
    <property type="protein sequence ID" value="QPH54760.1"/>
    <property type="molecule type" value="Genomic_DNA"/>
</dbReference>
<name>A0A7S9LTK5_9RHOB</name>
<feature type="transmembrane region" description="Helical" evidence="1">
    <location>
        <begin position="38"/>
        <end position="59"/>
    </location>
</feature>
<keyword evidence="3" id="KW-1185">Reference proteome</keyword>